<dbReference type="PANTHER" id="PTHR33540">
    <property type="entry name" value="TRNA THREONYLCARBAMOYLADENOSINE BIOSYNTHESIS PROTEIN TSAE"/>
    <property type="match status" value="1"/>
</dbReference>
<sequence>MILTEAADCLSDYISASPEETLRIGKKLAANLRPGSVVALRGGLGAGKTQLAKGIARGLGIRDEVTSPTYTIVSEYEGEIPLYHIDAYRLRGEDDFSAMGGEELIYGGGISIIEWSERIPGSIPEDAVVVEIEITGPRERKITISARGLPEIQ</sequence>
<name>A0A7T7XJW8_9SPIR</name>
<accession>A0A7T7XJW8</accession>
<evidence type="ECO:0000313" key="12">
    <source>
        <dbReference type="Proteomes" id="UP000595917"/>
    </source>
</evidence>
<dbReference type="RefSeq" id="WP_215624834.1">
    <property type="nucleotide sequence ID" value="NZ_CP067089.2"/>
</dbReference>
<keyword evidence="7" id="KW-0547">Nucleotide-binding</keyword>
<dbReference type="GO" id="GO:0005524">
    <property type="term" value="F:ATP binding"/>
    <property type="evidence" value="ECO:0007669"/>
    <property type="project" value="UniProtKB-KW"/>
</dbReference>
<keyword evidence="4" id="KW-0963">Cytoplasm</keyword>
<dbReference type="InterPro" id="IPR027417">
    <property type="entry name" value="P-loop_NTPase"/>
</dbReference>
<proteinExistence type="inferred from homology"/>
<evidence type="ECO:0000256" key="5">
    <source>
        <dbReference type="ARBA" id="ARBA00022694"/>
    </source>
</evidence>
<comment type="similarity">
    <text evidence="2">Belongs to the TsaE family.</text>
</comment>
<dbReference type="SUPFAM" id="SSF52540">
    <property type="entry name" value="P-loop containing nucleoside triphosphate hydrolases"/>
    <property type="match status" value="1"/>
</dbReference>
<evidence type="ECO:0000256" key="7">
    <source>
        <dbReference type="ARBA" id="ARBA00022741"/>
    </source>
</evidence>
<keyword evidence="5" id="KW-0819">tRNA processing</keyword>
<evidence type="ECO:0000256" key="1">
    <source>
        <dbReference type="ARBA" id="ARBA00004496"/>
    </source>
</evidence>
<gene>
    <name evidence="11" type="primary">tsaE</name>
    <name evidence="11" type="ORF">JFL75_11260</name>
</gene>
<evidence type="ECO:0000256" key="9">
    <source>
        <dbReference type="ARBA" id="ARBA00022842"/>
    </source>
</evidence>
<keyword evidence="6" id="KW-0479">Metal-binding</keyword>
<dbReference type="InterPro" id="IPR003442">
    <property type="entry name" value="T6A_TsaE"/>
</dbReference>
<dbReference type="NCBIfam" id="TIGR00150">
    <property type="entry name" value="T6A_YjeE"/>
    <property type="match status" value="1"/>
</dbReference>
<keyword evidence="9" id="KW-0460">Magnesium</keyword>
<reference evidence="11" key="1">
    <citation type="submission" date="2021-01" db="EMBL/GenBank/DDBJ databases">
        <title>Description of Breznakiella homolactica.</title>
        <authorList>
            <person name="Song Y."/>
            <person name="Brune A."/>
        </authorList>
    </citation>
    <scope>NUCLEOTIDE SEQUENCE</scope>
    <source>
        <strain evidence="11">RmG30</strain>
    </source>
</reference>
<comment type="subcellular location">
    <subcellularLocation>
        <location evidence="1">Cytoplasm</location>
    </subcellularLocation>
</comment>
<dbReference type="Pfam" id="PF02367">
    <property type="entry name" value="TsaE"/>
    <property type="match status" value="1"/>
</dbReference>
<dbReference type="GO" id="GO:0005737">
    <property type="term" value="C:cytoplasm"/>
    <property type="evidence" value="ECO:0007669"/>
    <property type="project" value="UniProtKB-SubCell"/>
</dbReference>
<keyword evidence="8" id="KW-0067">ATP-binding</keyword>
<keyword evidence="12" id="KW-1185">Reference proteome</keyword>
<dbReference type="GO" id="GO:0002949">
    <property type="term" value="P:tRNA threonylcarbamoyladenosine modification"/>
    <property type="evidence" value="ECO:0007669"/>
    <property type="project" value="InterPro"/>
</dbReference>
<evidence type="ECO:0000256" key="6">
    <source>
        <dbReference type="ARBA" id="ARBA00022723"/>
    </source>
</evidence>
<dbReference type="EMBL" id="CP067089">
    <property type="protein sequence ID" value="QQO07528.1"/>
    <property type="molecule type" value="Genomic_DNA"/>
</dbReference>
<dbReference type="AlphaFoldDB" id="A0A7T7XJW8"/>
<organism evidence="11 12">
    <name type="scientific">Breznakiella homolactica</name>
    <dbReference type="NCBI Taxonomy" id="2798577"/>
    <lineage>
        <taxon>Bacteria</taxon>
        <taxon>Pseudomonadati</taxon>
        <taxon>Spirochaetota</taxon>
        <taxon>Spirochaetia</taxon>
        <taxon>Spirochaetales</taxon>
        <taxon>Breznakiellaceae</taxon>
        <taxon>Breznakiella</taxon>
    </lineage>
</organism>
<evidence type="ECO:0000256" key="10">
    <source>
        <dbReference type="ARBA" id="ARBA00032441"/>
    </source>
</evidence>
<evidence type="ECO:0000256" key="2">
    <source>
        <dbReference type="ARBA" id="ARBA00007599"/>
    </source>
</evidence>
<evidence type="ECO:0000313" key="11">
    <source>
        <dbReference type="EMBL" id="QQO07528.1"/>
    </source>
</evidence>
<evidence type="ECO:0000256" key="3">
    <source>
        <dbReference type="ARBA" id="ARBA00019010"/>
    </source>
</evidence>
<evidence type="ECO:0000256" key="8">
    <source>
        <dbReference type="ARBA" id="ARBA00022840"/>
    </source>
</evidence>
<evidence type="ECO:0000256" key="4">
    <source>
        <dbReference type="ARBA" id="ARBA00022490"/>
    </source>
</evidence>
<dbReference type="KEGG" id="bhc:JFL75_11260"/>
<dbReference type="PANTHER" id="PTHR33540:SF2">
    <property type="entry name" value="TRNA THREONYLCARBAMOYLADENOSINE BIOSYNTHESIS PROTEIN TSAE"/>
    <property type="match status" value="1"/>
</dbReference>
<dbReference type="Gene3D" id="3.40.50.300">
    <property type="entry name" value="P-loop containing nucleotide triphosphate hydrolases"/>
    <property type="match status" value="1"/>
</dbReference>
<protein>
    <recommendedName>
        <fullName evidence="3">tRNA threonylcarbamoyladenosine biosynthesis protein TsaE</fullName>
    </recommendedName>
    <alternativeName>
        <fullName evidence="10">t(6)A37 threonylcarbamoyladenosine biosynthesis protein TsaE</fullName>
    </alternativeName>
</protein>
<dbReference type="Proteomes" id="UP000595917">
    <property type="component" value="Chromosome"/>
</dbReference>
<dbReference type="GO" id="GO:0046872">
    <property type="term" value="F:metal ion binding"/>
    <property type="evidence" value="ECO:0007669"/>
    <property type="project" value="UniProtKB-KW"/>
</dbReference>